<evidence type="ECO:0000313" key="3">
    <source>
        <dbReference type="Proteomes" id="UP000325286"/>
    </source>
</evidence>
<gene>
    <name evidence="2" type="ORF">UC8_24810</name>
</gene>
<keyword evidence="1" id="KW-0732">Signal</keyword>
<dbReference type="RefSeq" id="WP_148080264.1">
    <property type="nucleotide sequence ID" value="NZ_CP042914.1"/>
</dbReference>
<dbReference type="Proteomes" id="UP000325286">
    <property type="component" value="Chromosome"/>
</dbReference>
<reference evidence="2 3" key="1">
    <citation type="submission" date="2019-08" db="EMBL/GenBank/DDBJ databases">
        <title>Deep-cultivation of Planctomycetes and their phenomic and genomic characterization uncovers novel biology.</title>
        <authorList>
            <person name="Wiegand S."/>
            <person name="Jogler M."/>
            <person name="Boedeker C."/>
            <person name="Pinto D."/>
            <person name="Vollmers J."/>
            <person name="Rivas-Marin E."/>
            <person name="Kohn T."/>
            <person name="Peeters S.H."/>
            <person name="Heuer A."/>
            <person name="Rast P."/>
            <person name="Oberbeckmann S."/>
            <person name="Bunk B."/>
            <person name="Jeske O."/>
            <person name="Meyerdierks A."/>
            <person name="Storesund J.E."/>
            <person name="Kallscheuer N."/>
            <person name="Luecker S."/>
            <person name="Lage O.M."/>
            <person name="Pohl T."/>
            <person name="Merkel B.J."/>
            <person name="Hornburger P."/>
            <person name="Mueller R.-W."/>
            <person name="Bruemmer F."/>
            <person name="Labrenz M."/>
            <person name="Spormann A.M."/>
            <person name="Op den Camp H."/>
            <person name="Overmann J."/>
            <person name="Amann R."/>
            <person name="Jetten M.S.M."/>
            <person name="Mascher T."/>
            <person name="Medema M.H."/>
            <person name="Devos D.P."/>
            <person name="Kaster A.-K."/>
            <person name="Ovreas L."/>
            <person name="Rohde M."/>
            <person name="Galperin M.Y."/>
            <person name="Jogler C."/>
        </authorList>
    </citation>
    <scope>NUCLEOTIDE SEQUENCE [LARGE SCALE GENOMIC DNA]</scope>
    <source>
        <strain evidence="2 3">UC8</strain>
    </source>
</reference>
<proteinExistence type="predicted"/>
<protein>
    <submittedName>
        <fullName evidence="2">Uncharacterized protein</fullName>
    </submittedName>
</protein>
<feature type="chain" id="PRO_5022734581" evidence="1">
    <location>
        <begin position="22"/>
        <end position="129"/>
    </location>
</feature>
<keyword evidence="3" id="KW-1185">Reference proteome</keyword>
<accession>A0A5B9QRD3</accession>
<dbReference type="AlphaFoldDB" id="A0A5B9QRD3"/>
<name>A0A5B9QRD3_9BACT</name>
<sequence precursor="true">MKFAKMFTVLLVAILVGFAFGQPPAAPKESTTLDSLHDQRIEVYSKLLEVAHARGSSGQQQRRKLLLVKIDGAKTPKERVVLAEELLEVCRQYEHTLRTGVRGDIETLLKAKAERIEAEILVKQLASNG</sequence>
<dbReference type="KEGG" id="rul:UC8_24810"/>
<dbReference type="EMBL" id="CP042914">
    <property type="protein sequence ID" value="QEG40469.1"/>
    <property type="molecule type" value="Genomic_DNA"/>
</dbReference>
<evidence type="ECO:0000256" key="1">
    <source>
        <dbReference type="SAM" id="SignalP"/>
    </source>
</evidence>
<evidence type="ECO:0000313" key="2">
    <source>
        <dbReference type="EMBL" id="QEG40469.1"/>
    </source>
</evidence>
<organism evidence="2 3">
    <name type="scientific">Roseimaritima ulvae</name>
    <dbReference type="NCBI Taxonomy" id="980254"/>
    <lineage>
        <taxon>Bacteria</taxon>
        <taxon>Pseudomonadati</taxon>
        <taxon>Planctomycetota</taxon>
        <taxon>Planctomycetia</taxon>
        <taxon>Pirellulales</taxon>
        <taxon>Pirellulaceae</taxon>
        <taxon>Roseimaritima</taxon>
    </lineage>
</organism>
<feature type="signal peptide" evidence="1">
    <location>
        <begin position="1"/>
        <end position="21"/>
    </location>
</feature>